<keyword evidence="1" id="KW-0479">Metal-binding</keyword>
<keyword evidence="1" id="KW-0863">Zinc-finger</keyword>
<dbReference type="PROSITE" id="PS50089">
    <property type="entry name" value="ZF_RING_2"/>
    <property type="match status" value="1"/>
</dbReference>
<dbReference type="Pfam" id="PF07795">
    <property type="entry name" value="DUF1635"/>
    <property type="match status" value="1"/>
</dbReference>
<name>A0A166DEI6_DAUCS</name>
<accession>A0A166DEI6</accession>
<sequence length="470" mass="53024">MEEMASYWTYQECIDELKQKLIYTTFELEALKKKNEDYVKQLMQLLNMTLQERDEARDQLNKLLNKLMIPSAMPSTEILPAIPQIAGHNPRVKATRANSSLIESRNFSDQTCSYHSQNSSPAESFFDAATSPDLSKINSHYIGDLSSNMAFMNQHQFVQDYSVPTGVVKIDQASLVINNLVKDKALPHKGNLLQSVLKAGPLLQTLLVAGPLPKWQNPPPLQSVHIPPPPIKGFDPRNVGVEACESSGHDPLLMNLKSYSEISCGTSQMISTSVMSFRAGVPNACAGNGKFMTSAGKDEHFVAGKRQSIFLILTFHRLMHHQCCAFRSTTSSRNQARRRRRLHEANPEDTSLQFHSQGLESYIARSLPIFQYIKNEKDDLPGISTECAVCLGEFEEGEWIKHLTNCSHFFHVSCIDIWFQTHSSCPLCRAHIFDIECAYTLQAILTREDFDEEQPSPARQNHSLDLERNH</sequence>
<organism evidence="5">
    <name type="scientific">Daucus carota subsp. sativus</name>
    <name type="common">Carrot</name>
    <dbReference type="NCBI Taxonomy" id="79200"/>
    <lineage>
        <taxon>Eukaryota</taxon>
        <taxon>Viridiplantae</taxon>
        <taxon>Streptophyta</taxon>
        <taxon>Embryophyta</taxon>
        <taxon>Tracheophyta</taxon>
        <taxon>Spermatophyta</taxon>
        <taxon>Magnoliopsida</taxon>
        <taxon>eudicotyledons</taxon>
        <taxon>Gunneridae</taxon>
        <taxon>Pentapetalae</taxon>
        <taxon>asterids</taxon>
        <taxon>campanulids</taxon>
        <taxon>Apiales</taxon>
        <taxon>Apiaceae</taxon>
        <taxon>Apioideae</taxon>
        <taxon>Scandiceae</taxon>
        <taxon>Daucinae</taxon>
        <taxon>Daucus</taxon>
        <taxon>Daucus sect. Daucus</taxon>
    </lineage>
</organism>
<dbReference type="Gramene" id="KZN05168">
    <property type="protein sequence ID" value="KZN05168"/>
    <property type="gene ID" value="DCAR_006005"/>
</dbReference>
<keyword evidence="1" id="KW-0862">Zinc</keyword>
<evidence type="ECO:0000313" key="5">
    <source>
        <dbReference type="EMBL" id="KZN05168.1"/>
    </source>
</evidence>
<gene>
    <name evidence="5" type="ORF">DCAR_006005</name>
</gene>
<evidence type="ECO:0000256" key="1">
    <source>
        <dbReference type="PROSITE-ProRule" id="PRU00175"/>
    </source>
</evidence>
<evidence type="ECO:0000259" key="4">
    <source>
        <dbReference type="PROSITE" id="PS50089"/>
    </source>
</evidence>
<dbReference type="SMART" id="SM00184">
    <property type="entry name" value="RING"/>
    <property type="match status" value="1"/>
</dbReference>
<evidence type="ECO:0000256" key="3">
    <source>
        <dbReference type="SAM" id="MobiDB-lite"/>
    </source>
</evidence>
<dbReference type="GO" id="GO:0008270">
    <property type="term" value="F:zinc ion binding"/>
    <property type="evidence" value="ECO:0007669"/>
    <property type="project" value="UniProtKB-KW"/>
</dbReference>
<reference evidence="5" key="1">
    <citation type="journal article" date="2016" name="Nat. Genet.">
        <title>A high-quality carrot genome assembly provides new insights into carotenoid accumulation and asterid genome evolution.</title>
        <authorList>
            <person name="Iorizzo M."/>
            <person name="Ellison S."/>
            <person name="Senalik D."/>
            <person name="Zeng P."/>
            <person name="Satapoomin P."/>
            <person name="Huang J."/>
            <person name="Bowman M."/>
            <person name="Iovene M."/>
            <person name="Sanseverino W."/>
            <person name="Cavagnaro P."/>
            <person name="Yildiz M."/>
            <person name="Macko-Podgorni A."/>
            <person name="Moranska E."/>
            <person name="Grzebelus E."/>
            <person name="Grzebelus D."/>
            <person name="Ashrafi H."/>
            <person name="Zheng Z."/>
            <person name="Cheng S."/>
            <person name="Spooner D."/>
            <person name="Van Deynze A."/>
            <person name="Simon P."/>
        </authorList>
    </citation>
    <scope>NUCLEOTIDE SEQUENCE [LARGE SCALE GENOMIC DNA]</scope>
    <source>
        <tissue evidence="5">Leaf</tissue>
    </source>
</reference>
<dbReference type="InterPro" id="IPR012862">
    <property type="entry name" value="DUF1635"/>
</dbReference>
<dbReference type="AlphaFoldDB" id="A0A166DEI6"/>
<dbReference type="CDD" id="cd16461">
    <property type="entry name" value="RING-H2_EL5-like"/>
    <property type="match status" value="1"/>
</dbReference>
<feature type="coiled-coil region" evidence="2">
    <location>
        <begin position="28"/>
        <end position="66"/>
    </location>
</feature>
<keyword evidence="2" id="KW-0175">Coiled coil</keyword>
<dbReference type="PANTHER" id="PTHR33431:SF12">
    <property type="entry name" value="HIGH MOBILITY GROUP BOX PROTEIN, PUTATIVE (DUF1635)-RELATED"/>
    <property type="match status" value="1"/>
</dbReference>
<dbReference type="PANTHER" id="PTHR33431">
    <property type="entry name" value="ENABLED-LIKE PROTEIN (DUF1635)"/>
    <property type="match status" value="1"/>
</dbReference>
<dbReference type="STRING" id="79200.A0A166DEI6"/>
<evidence type="ECO:0000256" key="2">
    <source>
        <dbReference type="SAM" id="Coils"/>
    </source>
</evidence>
<dbReference type="InterPro" id="IPR013083">
    <property type="entry name" value="Znf_RING/FYVE/PHD"/>
</dbReference>
<feature type="region of interest" description="Disordered" evidence="3">
    <location>
        <begin position="450"/>
        <end position="470"/>
    </location>
</feature>
<dbReference type="OMA" id="PGISTEC"/>
<feature type="domain" description="RING-type" evidence="4">
    <location>
        <begin position="387"/>
        <end position="429"/>
    </location>
</feature>
<dbReference type="Pfam" id="PF13639">
    <property type="entry name" value="zf-RING_2"/>
    <property type="match status" value="1"/>
</dbReference>
<dbReference type="Gene3D" id="3.30.40.10">
    <property type="entry name" value="Zinc/RING finger domain, C3HC4 (zinc finger)"/>
    <property type="match status" value="1"/>
</dbReference>
<proteinExistence type="predicted"/>
<comment type="caution">
    <text evidence="5">The sequence shown here is derived from an EMBL/GenBank/DDBJ whole genome shotgun (WGS) entry which is preliminary data.</text>
</comment>
<dbReference type="InterPro" id="IPR001841">
    <property type="entry name" value="Znf_RING"/>
</dbReference>
<dbReference type="EMBL" id="LNRQ01000002">
    <property type="protein sequence ID" value="KZN05168.1"/>
    <property type="molecule type" value="Genomic_DNA"/>
</dbReference>
<protein>
    <recommendedName>
        <fullName evidence="4">RING-type domain-containing protein</fullName>
    </recommendedName>
</protein>
<dbReference type="SUPFAM" id="SSF57850">
    <property type="entry name" value="RING/U-box"/>
    <property type="match status" value="1"/>
</dbReference>